<sequence>MRIRKTSIAILAGVLTTTACGFDPAQVNVPGTRVGGPTYTLRIEFPNALNLPLGAKVIANGVLAGNLDYLELVEPGSTSTGKGFVVATVDISESVRLPANVTAELRQATPLGDVHIALTSPADATGPNLTDGATIPLRQTVTPLQVEDTLAGLATAMGSGAILDLHKIVRQLNTALPEHPEQTARMFAVLGADFTDVAAHLDDVDAFLTGLEANARQVLDDEPMVSKLLADYGVEHVTAVVNSVVGVLLVMSALAPVATNAAWLAPVVAGLDDTAKAVVPLLFTNRPLDLNAPSNLNALVALLRDKVIPFAEHGPKVNIVGATLGDTDAPAASEDDQVQRILETLRMIGAVR</sequence>
<evidence type="ECO:0000256" key="1">
    <source>
        <dbReference type="SAM" id="SignalP"/>
    </source>
</evidence>
<accession>A0A318K5T8</accession>
<name>A0A318K5T8_9NOCA</name>
<dbReference type="Proteomes" id="UP000247569">
    <property type="component" value="Unassembled WGS sequence"/>
</dbReference>
<organism evidence="3 4">
    <name type="scientific">Nocardia tenerifensis</name>
    <dbReference type="NCBI Taxonomy" id="228006"/>
    <lineage>
        <taxon>Bacteria</taxon>
        <taxon>Bacillati</taxon>
        <taxon>Actinomycetota</taxon>
        <taxon>Actinomycetes</taxon>
        <taxon>Mycobacteriales</taxon>
        <taxon>Nocardiaceae</taxon>
        <taxon>Nocardia</taxon>
    </lineage>
</organism>
<evidence type="ECO:0000313" key="4">
    <source>
        <dbReference type="Proteomes" id="UP000247569"/>
    </source>
</evidence>
<keyword evidence="4" id="KW-1185">Reference proteome</keyword>
<dbReference type="OrthoDB" id="4368973at2"/>
<comment type="caution">
    <text evidence="3">The sequence shown here is derived from an EMBL/GenBank/DDBJ whole genome shotgun (WGS) entry which is preliminary data.</text>
</comment>
<reference evidence="3 4" key="1">
    <citation type="submission" date="2018-05" db="EMBL/GenBank/DDBJ databases">
        <title>Genomic Encyclopedia of Type Strains, Phase IV (KMG-IV): sequencing the most valuable type-strain genomes for metagenomic binning, comparative biology and taxonomic classification.</title>
        <authorList>
            <person name="Goeker M."/>
        </authorList>
    </citation>
    <scope>NUCLEOTIDE SEQUENCE [LARGE SCALE GENOMIC DNA]</scope>
    <source>
        <strain evidence="3 4">DSM 44704</strain>
    </source>
</reference>
<dbReference type="PROSITE" id="PS51257">
    <property type="entry name" value="PROKAR_LIPOPROTEIN"/>
    <property type="match status" value="1"/>
</dbReference>
<proteinExistence type="predicted"/>
<keyword evidence="1" id="KW-0732">Signal</keyword>
<gene>
    <name evidence="3" type="ORF">DFR70_114142</name>
</gene>
<dbReference type="PANTHER" id="PTHR33371:SF4">
    <property type="entry name" value="INTERMEMBRANE PHOSPHOLIPID TRANSPORT SYSTEM BINDING PROTEIN MLAD"/>
    <property type="match status" value="1"/>
</dbReference>
<evidence type="ECO:0000259" key="2">
    <source>
        <dbReference type="Pfam" id="PF02470"/>
    </source>
</evidence>
<dbReference type="InterPro" id="IPR003399">
    <property type="entry name" value="Mce/MlaD"/>
</dbReference>
<dbReference type="InterPro" id="IPR052336">
    <property type="entry name" value="MlaD_Phospholipid_Transporter"/>
</dbReference>
<protein>
    <submittedName>
        <fullName evidence="3">Virulence factor Mce-like protein</fullName>
    </submittedName>
</protein>
<feature type="chain" id="PRO_5016278669" evidence="1">
    <location>
        <begin position="22"/>
        <end position="352"/>
    </location>
</feature>
<feature type="domain" description="Mce/MlaD" evidence="2">
    <location>
        <begin position="37"/>
        <end position="120"/>
    </location>
</feature>
<dbReference type="EMBL" id="QJKF01000014">
    <property type="protein sequence ID" value="PXX58458.1"/>
    <property type="molecule type" value="Genomic_DNA"/>
</dbReference>
<evidence type="ECO:0000313" key="3">
    <source>
        <dbReference type="EMBL" id="PXX58458.1"/>
    </source>
</evidence>
<dbReference type="AlphaFoldDB" id="A0A318K5T8"/>
<dbReference type="PANTHER" id="PTHR33371">
    <property type="entry name" value="INTERMEMBRANE PHOSPHOLIPID TRANSPORT SYSTEM BINDING PROTEIN MLAD-RELATED"/>
    <property type="match status" value="1"/>
</dbReference>
<dbReference type="RefSeq" id="WP_083894457.1">
    <property type="nucleotide sequence ID" value="NZ_QJKF01000014.1"/>
</dbReference>
<dbReference type="Pfam" id="PF02470">
    <property type="entry name" value="MlaD"/>
    <property type="match status" value="1"/>
</dbReference>
<feature type="signal peptide" evidence="1">
    <location>
        <begin position="1"/>
        <end position="21"/>
    </location>
</feature>